<evidence type="ECO:0000313" key="2">
    <source>
        <dbReference type="EMBL" id="MEX6631993.1"/>
    </source>
</evidence>
<evidence type="ECO:0000256" key="1">
    <source>
        <dbReference type="SAM" id="SignalP"/>
    </source>
</evidence>
<dbReference type="Proteomes" id="UP001560685">
    <property type="component" value="Unassembled WGS sequence"/>
</dbReference>
<protein>
    <recommendedName>
        <fullName evidence="4">Molecular chaperone</fullName>
    </recommendedName>
</protein>
<proteinExistence type="predicted"/>
<feature type="chain" id="PRO_5047458754" description="Molecular chaperone" evidence="1">
    <location>
        <begin position="24"/>
        <end position="267"/>
    </location>
</feature>
<feature type="signal peptide" evidence="1">
    <location>
        <begin position="1"/>
        <end position="23"/>
    </location>
</feature>
<evidence type="ECO:0000313" key="3">
    <source>
        <dbReference type="Proteomes" id="UP001560685"/>
    </source>
</evidence>
<dbReference type="RefSeq" id="WP_369311635.1">
    <property type="nucleotide sequence ID" value="NZ_JBEHZE010000001.1"/>
</dbReference>
<dbReference type="InterPro" id="IPR008962">
    <property type="entry name" value="PapD-like_sf"/>
</dbReference>
<reference evidence="2 3" key="1">
    <citation type="submission" date="2024-05" db="EMBL/GenBank/DDBJ databases">
        <title>Three bacterial strains, DH-69, EH-24, and ECK-19 isolated from coastal sediments.</title>
        <authorList>
            <person name="Ye Y.-Q."/>
            <person name="Du Z.-J."/>
        </authorList>
    </citation>
    <scope>NUCLEOTIDE SEQUENCE [LARGE SCALE GENOMIC DNA]</scope>
    <source>
        <strain evidence="2 3">ECK-19</strain>
    </source>
</reference>
<sequence>MAIVVNCVLSVMVMLLAITTAHADMGLAPLRQVLTAEHPRAAFTVSNASEHIMDGRVTWVDLSATDIGYAPATPTARAEMSAAPYLMVSPAQFRLKPGERMLVDVWIKDGVTIPNGEKRSHLLIETEASRTPIRKASNSGLQIDVGLGISAPVMLRNGGEAKAKITETKLLRDDAGLLMLETTIEPRGTVSTFGRMLVRFTPKGAPTRELGRRENVAGFIDATERKVTIPFGFVALDAGELELRYEGDAEFDGVLFDRRVFDIAPPK</sequence>
<name>A0ABV3Z0H5_9PROT</name>
<gene>
    <name evidence="2" type="ORF">ABFZ84_00380</name>
</gene>
<comment type="caution">
    <text evidence="2">The sequence shown here is derived from an EMBL/GenBank/DDBJ whole genome shotgun (WGS) entry which is preliminary data.</text>
</comment>
<keyword evidence="3" id="KW-1185">Reference proteome</keyword>
<dbReference type="SUPFAM" id="SSF49354">
    <property type="entry name" value="PapD-like"/>
    <property type="match status" value="1"/>
</dbReference>
<accession>A0ABV3Z0H5</accession>
<keyword evidence="1" id="KW-0732">Signal</keyword>
<evidence type="ECO:0008006" key="4">
    <source>
        <dbReference type="Google" id="ProtNLM"/>
    </source>
</evidence>
<dbReference type="EMBL" id="JBEHZE010000001">
    <property type="protein sequence ID" value="MEX6631993.1"/>
    <property type="molecule type" value="Genomic_DNA"/>
</dbReference>
<organism evidence="2 3">
    <name type="scientific">Hyphococcus lacteus</name>
    <dbReference type="NCBI Taxonomy" id="3143536"/>
    <lineage>
        <taxon>Bacteria</taxon>
        <taxon>Pseudomonadati</taxon>
        <taxon>Pseudomonadota</taxon>
        <taxon>Alphaproteobacteria</taxon>
        <taxon>Parvularculales</taxon>
        <taxon>Parvularculaceae</taxon>
        <taxon>Hyphococcus</taxon>
    </lineage>
</organism>